<proteinExistence type="predicted"/>
<evidence type="ECO:0000256" key="1">
    <source>
        <dbReference type="SAM" id="MobiDB-lite"/>
    </source>
</evidence>
<dbReference type="RefSeq" id="WP_085869442.1">
    <property type="nucleotide sequence ID" value="NZ_FWFQ01000023.1"/>
</dbReference>
<evidence type="ECO:0000256" key="2">
    <source>
        <dbReference type="SAM" id="SignalP"/>
    </source>
</evidence>
<dbReference type="PROSITE" id="PS51257">
    <property type="entry name" value="PROKAR_LIPOPROTEIN"/>
    <property type="match status" value="1"/>
</dbReference>
<keyword evidence="4" id="KW-1185">Reference proteome</keyword>
<feature type="chain" id="PRO_5012599412" evidence="2">
    <location>
        <begin position="18"/>
        <end position="83"/>
    </location>
</feature>
<dbReference type="EMBL" id="FWFQ01000023">
    <property type="protein sequence ID" value="SLN55785.1"/>
    <property type="molecule type" value="Genomic_DNA"/>
</dbReference>
<sequence>MRPAPYLALCLSGLLLAGCLTPPEIEALDDSAPVEGPFPELAPVSALPPPSPDPERGALEAQALEARAAGLRARAQALSARRP</sequence>
<name>A0A1Y5T5B6_9RHOB</name>
<reference evidence="3 4" key="1">
    <citation type="submission" date="2017-03" db="EMBL/GenBank/DDBJ databases">
        <authorList>
            <person name="Afonso C.L."/>
            <person name="Miller P.J."/>
            <person name="Scott M.A."/>
            <person name="Spackman E."/>
            <person name="Goraichik I."/>
            <person name="Dimitrov K.M."/>
            <person name="Suarez D.L."/>
            <person name="Swayne D.E."/>
        </authorList>
    </citation>
    <scope>NUCLEOTIDE SEQUENCE [LARGE SCALE GENOMIC DNA]</scope>
    <source>
        <strain evidence="3 4">CECT 7680</strain>
    </source>
</reference>
<feature type="signal peptide" evidence="2">
    <location>
        <begin position="1"/>
        <end position="17"/>
    </location>
</feature>
<gene>
    <name evidence="3" type="ORF">PSA7680_02906</name>
</gene>
<dbReference type="Proteomes" id="UP000193409">
    <property type="component" value="Unassembled WGS sequence"/>
</dbReference>
<organism evidence="3 4">
    <name type="scientific">Pseudoruegeria aquimaris</name>
    <dbReference type="NCBI Taxonomy" id="393663"/>
    <lineage>
        <taxon>Bacteria</taxon>
        <taxon>Pseudomonadati</taxon>
        <taxon>Pseudomonadota</taxon>
        <taxon>Alphaproteobacteria</taxon>
        <taxon>Rhodobacterales</taxon>
        <taxon>Roseobacteraceae</taxon>
        <taxon>Pseudoruegeria</taxon>
    </lineage>
</organism>
<evidence type="ECO:0000313" key="4">
    <source>
        <dbReference type="Proteomes" id="UP000193409"/>
    </source>
</evidence>
<protein>
    <submittedName>
        <fullName evidence="3">Uncharacterized protein</fullName>
    </submittedName>
</protein>
<feature type="region of interest" description="Disordered" evidence="1">
    <location>
        <begin position="28"/>
        <end position="57"/>
    </location>
</feature>
<evidence type="ECO:0000313" key="3">
    <source>
        <dbReference type="EMBL" id="SLN55785.1"/>
    </source>
</evidence>
<accession>A0A1Y5T5B6</accession>
<keyword evidence="2" id="KW-0732">Signal</keyword>
<dbReference type="AlphaFoldDB" id="A0A1Y5T5B6"/>